<gene>
    <name evidence="2" type="ORF">AVL57_00300</name>
</gene>
<dbReference type="EMBL" id="CP013927">
    <property type="protein sequence ID" value="AMJ76622.1"/>
    <property type="molecule type" value="Genomic_DNA"/>
</dbReference>
<geneLocation type="plasmid" evidence="2 3">
    <name>pASTE61-200</name>
</geneLocation>
<reference evidence="2 3" key="1">
    <citation type="submission" date="2015-12" db="EMBL/GenBank/DDBJ databases">
        <title>Intraspecies pangenome expansion in the marine bacterium Alteromonas.</title>
        <authorList>
            <person name="Lopez-Perez M."/>
            <person name="Rodriguez-Valera F."/>
        </authorList>
    </citation>
    <scope>NUCLEOTIDE SEQUENCE [LARGE SCALE GENOMIC DNA]</scope>
    <source>
        <strain evidence="2 3">LMG 21861</strain>
        <plasmid evidence="2 3">pASTE61-200</plasmid>
    </source>
</reference>
<sequence length="101" mass="11876">MSGKLNDYSNLHFWRLGINPSMRLGKWEISAHIVYPLIPLWFSRETPLLIFSGLYFIFFLYAAYRGLSPLNTLRQIRSSLAGKRRFVSKVNRAKRFTNADY</sequence>
<protein>
    <submittedName>
        <fullName evidence="2">Uncharacterized protein</fullName>
    </submittedName>
</protein>
<proteinExistence type="predicted"/>
<evidence type="ECO:0000313" key="3">
    <source>
        <dbReference type="Proteomes" id="UP000056750"/>
    </source>
</evidence>
<feature type="transmembrane region" description="Helical" evidence="1">
    <location>
        <begin position="48"/>
        <end position="67"/>
    </location>
</feature>
<organism evidence="2 3">
    <name type="scientific">Alteromonas stellipolaris</name>
    <dbReference type="NCBI Taxonomy" id="233316"/>
    <lineage>
        <taxon>Bacteria</taxon>
        <taxon>Pseudomonadati</taxon>
        <taxon>Pseudomonadota</taxon>
        <taxon>Gammaproteobacteria</taxon>
        <taxon>Alteromonadales</taxon>
        <taxon>Alteromonadaceae</taxon>
        <taxon>Alteromonas/Salinimonas group</taxon>
        <taxon>Alteromonas</taxon>
    </lineage>
</organism>
<name>A0ABN4LTN3_9ALTE</name>
<evidence type="ECO:0000313" key="2">
    <source>
        <dbReference type="EMBL" id="AMJ76622.1"/>
    </source>
</evidence>
<keyword evidence="2" id="KW-0614">Plasmid</keyword>
<keyword evidence="1" id="KW-1133">Transmembrane helix</keyword>
<keyword evidence="3" id="KW-1185">Reference proteome</keyword>
<evidence type="ECO:0000256" key="1">
    <source>
        <dbReference type="SAM" id="Phobius"/>
    </source>
</evidence>
<accession>A0ABN4LTN3</accession>
<keyword evidence="1" id="KW-0472">Membrane</keyword>
<dbReference type="Proteomes" id="UP000056750">
    <property type="component" value="Plasmid pASTE61-200"/>
</dbReference>
<keyword evidence="1" id="KW-0812">Transmembrane</keyword>